<dbReference type="Pfam" id="PF01432">
    <property type="entry name" value="Peptidase_M3"/>
    <property type="match status" value="1"/>
</dbReference>
<dbReference type="Gene3D" id="1.10.287.830">
    <property type="entry name" value="putative peptidase helix hairpin domain like"/>
    <property type="match status" value="1"/>
</dbReference>
<keyword evidence="2 6" id="KW-0479">Metal-binding</keyword>
<dbReference type="AlphaFoldDB" id="A0A423PMX3"/>
<dbReference type="SUPFAM" id="SSF55486">
    <property type="entry name" value="Metalloproteases ('zincins'), catalytic domain"/>
    <property type="match status" value="1"/>
</dbReference>
<evidence type="ECO:0000259" key="8">
    <source>
        <dbReference type="Pfam" id="PF01432"/>
    </source>
</evidence>
<name>A0A423PMX3_9GAMM</name>
<dbReference type="GO" id="GO:0046872">
    <property type="term" value="F:metal ion binding"/>
    <property type="evidence" value="ECO:0007669"/>
    <property type="project" value="UniProtKB-UniRule"/>
</dbReference>
<evidence type="ECO:0000313" key="10">
    <source>
        <dbReference type="EMBL" id="ROO26861.1"/>
    </source>
</evidence>
<dbReference type="Gene3D" id="1.10.1370.20">
    <property type="entry name" value="Oligoendopeptidase f, C-terminal domain"/>
    <property type="match status" value="1"/>
</dbReference>
<organism evidence="10 11">
    <name type="scientific">Salinisphaera japonica YTM-1</name>
    <dbReference type="NCBI Taxonomy" id="1209778"/>
    <lineage>
        <taxon>Bacteria</taxon>
        <taxon>Pseudomonadati</taxon>
        <taxon>Pseudomonadota</taxon>
        <taxon>Gammaproteobacteria</taxon>
        <taxon>Salinisphaerales</taxon>
        <taxon>Salinisphaeraceae</taxon>
        <taxon>Salinisphaera</taxon>
    </lineage>
</organism>
<evidence type="ECO:0000256" key="1">
    <source>
        <dbReference type="ARBA" id="ARBA00022670"/>
    </source>
</evidence>
<dbReference type="InterPro" id="IPR042088">
    <property type="entry name" value="OligoPept_F_C"/>
</dbReference>
<evidence type="ECO:0000313" key="11">
    <source>
        <dbReference type="Proteomes" id="UP000285310"/>
    </source>
</evidence>
<keyword evidence="7" id="KW-0732">Signal</keyword>
<dbReference type="InterPro" id="IPR001567">
    <property type="entry name" value="Pept_M3A_M3B_dom"/>
</dbReference>
<comment type="cofactor">
    <cofactor evidence="6">
        <name>Zn(2+)</name>
        <dbReference type="ChEBI" id="CHEBI:29105"/>
    </cofactor>
    <text evidence="6">Binds 1 zinc ion.</text>
</comment>
<evidence type="ECO:0000256" key="2">
    <source>
        <dbReference type="ARBA" id="ARBA00022723"/>
    </source>
</evidence>
<dbReference type="GO" id="GO:0004222">
    <property type="term" value="F:metalloendopeptidase activity"/>
    <property type="evidence" value="ECO:0007669"/>
    <property type="project" value="InterPro"/>
</dbReference>
<reference evidence="10 11" key="1">
    <citation type="submission" date="2013-10" db="EMBL/GenBank/DDBJ databases">
        <title>Salinisphaera japonica YTM-1 Genome Sequencing.</title>
        <authorList>
            <person name="Lai Q."/>
            <person name="Li C."/>
            <person name="Shao Z."/>
        </authorList>
    </citation>
    <scope>NUCLEOTIDE SEQUENCE [LARGE SCALE GENOMIC DNA]</scope>
    <source>
        <strain evidence="10 11">YTM-1</strain>
    </source>
</reference>
<evidence type="ECO:0000256" key="5">
    <source>
        <dbReference type="ARBA" id="ARBA00023049"/>
    </source>
</evidence>
<dbReference type="InterPro" id="IPR045090">
    <property type="entry name" value="Pept_M3A_M3B"/>
</dbReference>
<dbReference type="GO" id="GO:0006518">
    <property type="term" value="P:peptide metabolic process"/>
    <property type="evidence" value="ECO:0007669"/>
    <property type="project" value="TreeGrafter"/>
</dbReference>
<dbReference type="GO" id="GO:0006508">
    <property type="term" value="P:proteolysis"/>
    <property type="evidence" value="ECO:0007669"/>
    <property type="project" value="UniProtKB-KW"/>
</dbReference>
<proteinExistence type="inferred from homology"/>
<keyword evidence="1 6" id="KW-0645">Protease</keyword>
<accession>A0A423PMX3</accession>
<dbReference type="PANTHER" id="PTHR11804:SF84">
    <property type="entry name" value="SACCHAROLYSIN"/>
    <property type="match status" value="1"/>
</dbReference>
<feature type="domain" description="Peptidase M3A/M3B catalytic" evidence="8">
    <location>
        <begin position="226"/>
        <end position="603"/>
    </location>
</feature>
<dbReference type="RefSeq" id="WP_123658551.1">
    <property type="nucleotide sequence ID" value="NZ_AYKG01000032.1"/>
</dbReference>
<evidence type="ECO:0000256" key="3">
    <source>
        <dbReference type="ARBA" id="ARBA00022801"/>
    </source>
</evidence>
<keyword evidence="5 6" id="KW-0482">Metalloprotease</keyword>
<dbReference type="CDD" id="cd09608">
    <property type="entry name" value="M3B_PepF"/>
    <property type="match status" value="1"/>
</dbReference>
<evidence type="ECO:0000256" key="4">
    <source>
        <dbReference type="ARBA" id="ARBA00022833"/>
    </source>
</evidence>
<dbReference type="PANTHER" id="PTHR11804">
    <property type="entry name" value="PROTEASE M3 THIMET OLIGOPEPTIDASE-RELATED"/>
    <property type="match status" value="1"/>
</dbReference>
<comment type="caution">
    <text evidence="10">The sequence shown here is derived from an EMBL/GenBank/DDBJ whole genome shotgun (WGS) entry which is preliminary data.</text>
</comment>
<feature type="chain" id="PRO_5019014767" evidence="7">
    <location>
        <begin position="28"/>
        <end position="624"/>
    </location>
</feature>
<feature type="domain" description="Oligopeptidase F N-terminal" evidence="9">
    <location>
        <begin position="139"/>
        <end position="201"/>
    </location>
</feature>
<evidence type="ECO:0000256" key="6">
    <source>
        <dbReference type="RuleBase" id="RU003435"/>
    </source>
</evidence>
<keyword evidence="4 6" id="KW-0862">Zinc</keyword>
<comment type="similarity">
    <text evidence="6">Belongs to the peptidase M3 family.</text>
</comment>
<protein>
    <submittedName>
        <fullName evidence="10">Oligoendopeptidase F</fullName>
    </submittedName>
</protein>
<keyword evidence="3 6" id="KW-0378">Hydrolase</keyword>
<dbReference type="Gene3D" id="1.20.140.70">
    <property type="entry name" value="Oligopeptidase f, N-terminal domain"/>
    <property type="match status" value="1"/>
</dbReference>
<evidence type="ECO:0000259" key="9">
    <source>
        <dbReference type="Pfam" id="PF08439"/>
    </source>
</evidence>
<dbReference type="OrthoDB" id="9766487at2"/>
<keyword evidence="11" id="KW-1185">Reference proteome</keyword>
<dbReference type="InParanoid" id="A0A423PMX3"/>
<gene>
    <name evidence="10" type="ORF">SAJA_10315</name>
</gene>
<feature type="signal peptide" evidence="7">
    <location>
        <begin position="1"/>
        <end position="27"/>
    </location>
</feature>
<sequence length="624" mass="68269">MPITKYGLTAALVAAALTTLPMTSAVAAPEAAPAPGHWVLTDLYASPSAWQAAFGQTQDAIKALPELADTLTDDPATLADGLARIDDVHKRLARVATYAHLAADIDLRAADAQERRGRVDRLQADFGQATGFVEPALVGLGADTLKEWAAKPVLAEQAYYLRHVADQAPHTLTRETESALAALSPIAGQSDTFDLLSNADIAWPSVTLGGESRTLDQAAYTQWRADPDRATRQKVFEAFWSTYNQYEDTFGSLLNQAVYGHVIDARLHHYDSALAAALAANDIPVAVYHQLIDSVDGHLDTLHRYLKLQARLLGVDQLHYYDIYPPLVAAPREFNLSDAKTLLEQATRPLGTAYTRHITAATSAPWTSAYPAPGKRPGAYMNGSAYDVHPYVLMNFQGDYESVSTYAHEWGHGVHSMLANAAQPYATADYPIFTAEVASTTNEALLIDHMIDNADTRQEKLFYIGQALESLRGTFFRQAQFAEFELALHEAAEAGKSLSGKRISALYKEILDRYYGVADGMTAIDKRMAIEWAYVPHFYYNFYVYQYATSIAAGEYFASRILAGDTDVRDAYLAALSAGGSASGYDILKNAGVDLATAAPYNQLIQRMNELMDQAEDLLDKRQG</sequence>
<dbReference type="Proteomes" id="UP000285310">
    <property type="component" value="Unassembled WGS sequence"/>
</dbReference>
<dbReference type="InterPro" id="IPR013647">
    <property type="entry name" value="OligopepF_N_dom"/>
</dbReference>
<evidence type="ECO:0000256" key="7">
    <source>
        <dbReference type="SAM" id="SignalP"/>
    </source>
</evidence>
<dbReference type="EMBL" id="AYKG01000032">
    <property type="protein sequence ID" value="ROO26861.1"/>
    <property type="molecule type" value="Genomic_DNA"/>
</dbReference>
<dbReference type="Pfam" id="PF08439">
    <property type="entry name" value="Peptidase_M3_N"/>
    <property type="match status" value="1"/>
</dbReference>